<dbReference type="AlphaFoldDB" id="A0A2T0FN90"/>
<protein>
    <submittedName>
        <fullName evidence="3">Uncharacterized protein</fullName>
    </submittedName>
</protein>
<proteinExistence type="predicted"/>
<evidence type="ECO:0000256" key="1">
    <source>
        <dbReference type="SAM" id="MobiDB-lite"/>
    </source>
</evidence>
<evidence type="ECO:0000313" key="4">
    <source>
        <dbReference type="Proteomes" id="UP000238350"/>
    </source>
</evidence>
<keyword evidence="4" id="KW-1185">Reference proteome</keyword>
<sequence>MSRGETALDRVFVQPEARHTKIKAAFFPWAKRRGSSTRSVLSLAAPSDLDVVHDTVFQQERYPFRSVPYDATHISRPAPVSNQWDHYLDLYPSPTDSETSSLASYEVPDGSEYEPEEHMEDVVVHLPLKKQSKFRKYLRPASYSAPAPVIDDAAPPAESQQLVVHQQPKPVAKRKKFFISQRHVSGNIPQPLKRADTEASQDDVLNSPLIGYIRMLSKLSVVLEPFERLIEMFPDHKLLIIALELMIAMWVLYQVSIVIETIALAVRALCIPLIIVGRVFGYL</sequence>
<dbReference type="OrthoDB" id="4084092at2759"/>
<name>A0A2T0FN90_9ASCO</name>
<keyword evidence="2" id="KW-1133">Transmembrane helix</keyword>
<dbReference type="EMBL" id="NDIQ01000022">
    <property type="protein sequence ID" value="PRT56463.1"/>
    <property type="molecule type" value="Genomic_DNA"/>
</dbReference>
<accession>A0A2T0FN90</accession>
<feature type="transmembrane region" description="Helical" evidence="2">
    <location>
        <begin position="262"/>
        <end position="281"/>
    </location>
</feature>
<keyword evidence="2" id="KW-0472">Membrane</keyword>
<evidence type="ECO:0000313" key="3">
    <source>
        <dbReference type="EMBL" id="PRT56463.1"/>
    </source>
</evidence>
<dbReference type="STRING" id="45607.A0A2T0FN90"/>
<feature type="region of interest" description="Disordered" evidence="1">
    <location>
        <begin position="95"/>
        <end position="114"/>
    </location>
</feature>
<dbReference type="Proteomes" id="UP000238350">
    <property type="component" value="Unassembled WGS sequence"/>
</dbReference>
<feature type="transmembrane region" description="Helical" evidence="2">
    <location>
        <begin position="238"/>
        <end position="256"/>
    </location>
</feature>
<reference evidence="3 4" key="1">
    <citation type="submission" date="2017-04" db="EMBL/GenBank/DDBJ databases">
        <title>Genome sequencing of [Candida] sorbophila.</title>
        <authorList>
            <person name="Ahn J.O."/>
        </authorList>
    </citation>
    <scope>NUCLEOTIDE SEQUENCE [LARGE SCALE GENOMIC DNA]</scope>
    <source>
        <strain evidence="3 4">DS02</strain>
    </source>
</reference>
<comment type="caution">
    <text evidence="3">The sequence shown here is derived from an EMBL/GenBank/DDBJ whole genome shotgun (WGS) entry which is preliminary data.</text>
</comment>
<gene>
    <name evidence="3" type="ORF">B9G98_04083</name>
</gene>
<organism evidence="3 4">
    <name type="scientific">Wickerhamiella sorbophila</name>
    <dbReference type="NCBI Taxonomy" id="45607"/>
    <lineage>
        <taxon>Eukaryota</taxon>
        <taxon>Fungi</taxon>
        <taxon>Dikarya</taxon>
        <taxon>Ascomycota</taxon>
        <taxon>Saccharomycotina</taxon>
        <taxon>Dipodascomycetes</taxon>
        <taxon>Dipodascales</taxon>
        <taxon>Trichomonascaceae</taxon>
        <taxon>Wickerhamiella</taxon>
    </lineage>
</organism>
<evidence type="ECO:0000256" key="2">
    <source>
        <dbReference type="SAM" id="Phobius"/>
    </source>
</evidence>
<dbReference type="GeneID" id="36517831"/>
<dbReference type="RefSeq" id="XP_024666408.1">
    <property type="nucleotide sequence ID" value="XM_024810640.1"/>
</dbReference>
<keyword evidence="2" id="KW-0812">Transmembrane</keyword>